<keyword evidence="5" id="KW-1185">Reference proteome</keyword>
<feature type="domain" description="Late embryogenesis abundant protein LEA-2 subgroup" evidence="3">
    <location>
        <begin position="99"/>
        <end position="156"/>
    </location>
</feature>
<evidence type="ECO:0000256" key="1">
    <source>
        <dbReference type="SAM" id="MobiDB-lite"/>
    </source>
</evidence>
<gene>
    <name evidence="4" type="ORF">GIB67_027826</name>
</gene>
<accession>A0A7J7MI23</accession>
<sequence length="598" mass="67646">MAEHDHEDRPLAPASGKIHSDEEEMTNKLKNISGRRCIKCCGCCTALIVILAVVIIVLTFTLFQVKNPDIKMNSFTITNIKLNGSSLDPTVNITMIADISVKNPNIASFIYKNSTTILYYRGNTVGEVQIPQGQSKARRTQRMNVTGELITAKLISDSNLANDVDSGLLGMSTYTRIGGRDDLAKVYHSDKEINPEEIDDYEIETPVNIVLESESECDDIDEEQERWVRYVQVGIDCLGPEDGYYSTHSSDDEDYVPTTEDLERGNEFEGKLGAKNTLCNAAWVAREVESLVRDIKVMTPKAIKARMKAKYDAKISYCTAWNARQIRMESIVGSYVQGYHDLPSLCVEILKSNSGSITRTWRQDDTMQEEPKQSHGIKVVWYQEQLNILEYLMAHYGEYNMEGGDKNERVLISSTGARWVLNLEEIICKYIEWQLTGMYCIHCKCINPKEAIIEKFFFYHITLLLHMWPHIVVLYIQYLMLHTGPLGRDSSGRASNAGRGMGRTEDVSSASNSSNSGKGRGITKSVSSESNSGRRRGRTMQINHQRFVDEWLSNSVPVEAPQSQERPPLVIPPMPPRTDVPTNPYTRTFKPPRQNWRL</sequence>
<name>A0A7J7MI23_9MAGN</name>
<dbReference type="AlphaFoldDB" id="A0A7J7MI23"/>
<protein>
    <recommendedName>
        <fullName evidence="3">Late embryogenesis abundant protein LEA-2 subgroup domain-containing protein</fullName>
    </recommendedName>
</protein>
<feature type="compositionally biased region" description="Polar residues" evidence="1">
    <location>
        <begin position="556"/>
        <end position="565"/>
    </location>
</feature>
<organism evidence="4 5">
    <name type="scientific">Kingdonia uniflora</name>
    <dbReference type="NCBI Taxonomy" id="39325"/>
    <lineage>
        <taxon>Eukaryota</taxon>
        <taxon>Viridiplantae</taxon>
        <taxon>Streptophyta</taxon>
        <taxon>Embryophyta</taxon>
        <taxon>Tracheophyta</taxon>
        <taxon>Spermatophyta</taxon>
        <taxon>Magnoliopsida</taxon>
        <taxon>Ranunculales</taxon>
        <taxon>Circaeasteraceae</taxon>
        <taxon>Kingdonia</taxon>
    </lineage>
</organism>
<evidence type="ECO:0000313" key="4">
    <source>
        <dbReference type="EMBL" id="KAF6154553.1"/>
    </source>
</evidence>
<evidence type="ECO:0000313" key="5">
    <source>
        <dbReference type="Proteomes" id="UP000541444"/>
    </source>
</evidence>
<keyword evidence="2" id="KW-0472">Membrane</keyword>
<dbReference type="InterPro" id="IPR055301">
    <property type="entry name" value="Lea14-like_2"/>
</dbReference>
<keyword evidence="2" id="KW-0812">Transmembrane</keyword>
<keyword evidence="2" id="KW-1133">Transmembrane helix</keyword>
<dbReference type="OrthoDB" id="764273at2759"/>
<evidence type="ECO:0000256" key="2">
    <source>
        <dbReference type="SAM" id="Phobius"/>
    </source>
</evidence>
<dbReference type="PANTHER" id="PTHR31852">
    <property type="entry name" value="LATE EMBRYOGENESIS ABUNDANT (LEA) HYDROXYPROLINE-RICH GLYCOPROTEIN FAMILY"/>
    <property type="match status" value="1"/>
</dbReference>
<reference evidence="4 5" key="1">
    <citation type="journal article" date="2020" name="IScience">
        <title>Genome Sequencing of the Endangered Kingdonia uniflora (Circaeasteraceae, Ranunculales) Reveals Potential Mechanisms of Evolutionary Specialization.</title>
        <authorList>
            <person name="Sun Y."/>
            <person name="Deng T."/>
            <person name="Zhang A."/>
            <person name="Moore M.J."/>
            <person name="Landis J.B."/>
            <person name="Lin N."/>
            <person name="Zhang H."/>
            <person name="Zhang X."/>
            <person name="Huang J."/>
            <person name="Zhang X."/>
            <person name="Sun H."/>
            <person name="Wang H."/>
        </authorList>
    </citation>
    <scope>NUCLEOTIDE SEQUENCE [LARGE SCALE GENOMIC DNA]</scope>
    <source>
        <strain evidence="4">TB1705</strain>
        <tissue evidence="4">Leaf</tissue>
    </source>
</reference>
<dbReference type="Gene3D" id="2.60.40.1820">
    <property type="match status" value="1"/>
</dbReference>
<comment type="caution">
    <text evidence="4">The sequence shown here is derived from an EMBL/GenBank/DDBJ whole genome shotgun (WGS) entry which is preliminary data.</text>
</comment>
<dbReference type="InterPro" id="IPR004864">
    <property type="entry name" value="LEA_2"/>
</dbReference>
<feature type="transmembrane region" description="Helical" evidence="2">
    <location>
        <begin position="37"/>
        <end position="63"/>
    </location>
</feature>
<feature type="region of interest" description="Disordered" evidence="1">
    <location>
        <begin position="491"/>
        <end position="540"/>
    </location>
</feature>
<dbReference type="EMBL" id="JACGCM010001491">
    <property type="protein sequence ID" value="KAF6154553.1"/>
    <property type="molecule type" value="Genomic_DNA"/>
</dbReference>
<feature type="region of interest" description="Disordered" evidence="1">
    <location>
        <begin position="556"/>
        <end position="598"/>
    </location>
</feature>
<dbReference type="Proteomes" id="UP000541444">
    <property type="component" value="Unassembled WGS sequence"/>
</dbReference>
<evidence type="ECO:0000259" key="3">
    <source>
        <dbReference type="Pfam" id="PF03168"/>
    </source>
</evidence>
<proteinExistence type="predicted"/>
<dbReference type="Pfam" id="PF03168">
    <property type="entry name" value="LEA_2"/>
    <property type="match status" value="1"/>
</dbReference>
<feature type="compositionally biased region" description="Pro residues" evidence="1">
    <location>
        <begin position="569"/>
        <end position="578"/>
    </location>
</feature>